<dbReference type="InterPro" id="IPR008511">
    <property type="entry name" value="ROH1-like"/>
</dbReference>
<evidence type="ECO:0000256" key="4">
    <source>
        <dbReference type="ARBA" id="ARBA00023136"/>
    </source>
</evidence>
<keyword evidence="8" id="KW-1185">Reference proteome</keyword>
<evidence type="ECO:0000256" key="1">
    <source>
        <dbReference type="ARBA" id="ARBA00004167"/>
    </source>
</evidence>
<keyword evidence="4 6" id="KW-0472">Membrane</keyword>
<evidence type="ECO:0000256" key="2">
    <source>
        <dbReference type="ARBA" id="ARBA00022692"/>
    </source>
</evidence>
<organism evidence="7 8">
    <name type="scientific">Protea cynaroides</name>
    <dbReference type="NCBI Taxonomy" id="273540"/>
    <lineage>
        <taxon>Eukaryota</taxon>
        <taxon>Viridiplantae</taxon>
        <taxon>Streptophyta</taxon>
        <taxon>Embryophyta</taxon>
        <taxon>Tracheophyta</taxon>
        <taxon>Spermatophyta</taxon>
        <taxon>Magnoliopsida</taxon>
        <taxon>Proteales</taxon>
        <taxon>Proteaceae</taxon>
        <taxon>Protea</taxon>
    </lineage>
</organism>
<comment type="subcellular location">
    <subcellularLocation>
        <location evidence="1">Membrane</location>
        <topology evidence="1">Single-pass membrane protein</topology>
    </subcellularLocation>
</comment>
<gene>
    <name evidence="7" type="ORF">NE237_013640</name>
</gene>
<evidence type="ECO:0000313" key="7">
    <source>
        <dbReference type="EMBL" id="KAJ4956857.1"/>
    </source>
</evidence>
<comment type="similarity">
    <text evidence="5">Belongs to the ROH1 family.</text>
</comment>
<evidence type="ECO:0000256" key="6">
    <source>
        <dbReference type="SAM" id="Phobius"/>
    </source>
</evidence>
<protein>
    <submittedName>
        <fullName evidence="7">Uncharacterized protein</fullName>
    </submittedName>
</protein>
<dbReference type="Pfam" id="PF05633">
    <property type="entry name" value="ROH1-like"/>
    <property type="match status" value="1"/>
</dbReference>
<reference evidence="7" key="1">
    <citation type="journal article" date="2023" name="Plant J.">
        <title>The genome of the king protea, Protea cynaroides.</title>
        <authorList>
            <person name="Chang J."/>
            <person name="Duong T.A."/>
            <person name="Schoeman C."/>
            <person name="Ma X."/>
            <person name="Roodt D."/>
            <person name="Barker N."/>
            <person name="Li Z."/>
            <person name="Van de Peer Y."/>
            <person name="Mizrachi E."/>
        </authorList>
    </citation>
    <scope>NUCLEOTIDE SEQUENCE</scope>
    <source>
        <tissue evidence="7">Young leaves</tissue>
    </source>
</reference>
<dbReference type="EMBL" id="JAMYWD010000011">
    <property type="protein sequence ID" value="KAJ4956857.1"/>
    <property type="molecule type" value="Genomic_DNA"/>
</dbReference>
<keyword evidence="3 6" id="KW-1133">Transmembrane helix</keyword>
<evidence type="ECO:0000256" key="5">
    <source>
        <dbReference type="ARBA" id="ARBA00035114"/>
    </source>
</evidence>
<dbReference type="PANTHER" id="PTHR31509">
    <property type="entry name" value="BPS1-LIKE PROTEIN"/>
    <property type="match status" value="1"/>
</dbReference>
<proteinExistence type="inferred from homology"/>
<dbReference type="OrthoDB" id="1878996at2759"/>
<dbReference type="Proteomes" id="UP001141806">
    <property type="component" value="Unassembled WGS sequence"/>
</dbReference>
<evidence type="ECO:0000313" key="8">
    <source>
        <dbReference type="Proteomes" id="UP001141806"/>
    </source>
</evidence>
<dbReference type="GO" id="GO:0016020">
    <property type="term" value="C:membrane"/>
    <property type="evidence" value="ECO:0007669"/>
    <property type="project" value="UniProtKB-SubCell"/>
</dbReference>
<comment type="caution">
    <text evidence="7">The sequence shown here is derived from an EMBL/GenBank/DDBJ whole genome shotgun (WGS) entry which is preliminary data.</text>
</comment>
<feature type="transmembrane region" description="Helical" evidence="6">
    <location>
        <begin position="249"/>
        <end position="271"/>
    </location>
</feature>
<evidence type="ECO:0000256" key="3">
    <source>
        <dbReference type="ARBA" id="ARBA00022989"/>
    </source>
</evidence>
<dbReference type="AlphaFoldDB" id="A0A9Q0GZ00"/>
<name>A0A9Q0GZ00_9MAGN</name>
<sequence length="402" mass="45238">MSATEYQGSSVSLAFLGRPILSFRRNQVSSMEGNPDQDDFELFQKNVADRFLNLFTSSDGGGGAKDVDNLLSIAWLRKLLDVFLSCETEFKAVLFHGRDHSHLSKPPLDRLTPELLDRTVKALDICNIITHGIDMLRHWQRLAEIVLSALKQSRLGEGQVRRAKKALHSLLSSMIVDDKDAASNKTTEHMWSFSRRCSTVSVAAATSKERSTGQTPRLWSYSKNWSPAKQIQAMSANLMVPRGADSTGMAMTVFIMSTVLVFVTLTLVATIPCQDRILTQFALPKQLSWAGPIIGLQERIAEEWKKKEKKKSAGLVDEMQKLERCGQSLIELMDSIQFPAEAEKLEEIGLQVSELAETCRKMEEGLIPLQRQVREMYHRILKSRTEILDAFEKNDKHSSLVL</sequence>
<keyword evidence="2 6" id="KW-0812">Transmembrane</keyword>
<accession>A0A9Q0GZ00</accession>